<evidence type="ECO:0000256" key="8">
    <source>
        <dbReference type="SAM" id="MobiDB-lite"/>
    </source>
</evidence>
<organism evidence="10 11">
    <name type="scientific">Litorimonas cladophorae</name>
    <dbReference type="NCBI Taxonomy" id="1220491"/>
    <lineage>
        <taxon>Bacteria</taxon>
        <taxon>Pseudomonadati</taxon>
        <taxon>Pseudomonadota</taxon>
        <taxon>Alphaproteobacteria</taxon>
        <taxon>Maricaulales</taxon>
        <taxon>Robiginitomaculaceae</taxon>
    </lineage>
</organism>
<dbReference type="PANTHER" id="PTHR38107">
    <property type="match status" value="1"/>
</dbReference>
<sequence>MSQKLTDSALAISDTGLKLIKAFEGYRPVDRELVTGQRVVGYGHRLYSDTAVMMSKSEAERVLRADLQPFEDMINSEVHAPLTQSQFDALCSFAFNIGPKAFLTSDTLRALNNGRPLDAANGLDIWRKSEIAGKTYVVDALMRRRTAEKALFLRTERNLPAGSIDLPPVRDTTISGLSTEDALPVFSASDSNGVVATAPHEAIEPQHRRREDGPAGALQLSELDVIEDDTNLADIDDKATDDTPTPDPHLSIDVNTDGDETELSLESSDNVILAFPDQTATIDLSSDLLADISSSELDMSADDLSSMDPDLDAKIENELPETADFETDLAAFDTSDSESSDAEDPSSDEIVSDTPVRQSPIAAAASDIVARLDALIENADAQFDDRDESWPESLITTELSEDSDPELPMDRDEDDQAMSVEPEQPATRRARKRATAVTPKAGPAPAKPMIVIDELAQDDAFRVRNDSAAKYIQSRPPLRQAQPVPTESSLGLWIPVLLGFLLVGLAGGTMISGAEALLGDWGPIIAFTGFVIGLALILAGVYAALRMNLRD</sequence>
<feature type="transmembrane region" description="Helical" evidence="9">
    <location>
        <begin position="490"/>
        <end position="512"/>
    </location>
</feature>
<dbReference type="GO" id="GO:0031640">
    <property type="term" value="P:killing of cells of another organism"/>
    <property type="evidence" value="ECO:0007669"/>
    <property type="project" value="UniProtKB-KW"/>
</dbReference>
<accession>A0A918KHR0</accession>
<gene>
    <name evidence="10" type="ORF">GCM10011309_12220</name>
</gene>
<feature type="compositionally biased region" description="Acidic residues" evidence="8">
    <location>
        <begin position="399"/>
        <end position="416"/>
    </location>
</feature>
<name>A0A918KHR0_9PROT</name>
<dbReference type="InterPro" id="IPR023347">
    <property type="entry name" value="Lysozyme_dom_sf"/>
</dbReference>
<dbReference type="InterPro" id="IPR034690">
    <property type="entry name" value="Endolysin_T4_type"/>
</dbReference>
<keyword evidence="2 7" id="KW-0929">Antimicrobial</keyword>
<dbReference type="PANTHER" id="PTHR38107:SF3">
    <property type="entry name" value="LYSOZYME RRRD-RELATED"/>
    <property type="match status" value="1"/>
</dbReference>
<keyword evidence="4 7" id="KW-0378">Hydrolase</keyword>
<feature type="region of interest" description="Disordered" evidence="8">
    <location>
        <begin position="235"/>
        <end position="260"/>
    </location>
</feature>
<evidence type="ECO:0000256" key="6">
    <source>
        <dbReference type="ARBA" id="ARBA00023295"/>
    </source>
</evidence>
<dbReference type="RefSeq" id="WP_189582773.1">
    <property type="nucleotide sequence ID" value="NZ_BMYV01000001.1"/>
</dbReference>
<dbReference type="SUPFAM" id="SSF53955">
    <property type="entry name" value="Lysozyme-like"/>
    <property type="match status" value="1"/>
</dbReference>
<dbReference type="InterPro" id="IPR033907">
    <property type="entry name" value="Endolysin_autolysin"/>
</dbReference>
<protein>
    <recommendedName>
        <fullName evidence="7">Lysozyme</fullName>
        <ecNumber evidence="7">3.2.1.17</ecNumber>
    </recommendedName>
</protein>
<dbReference type="InterPro" id="IPR051018">
    <property type="entry name" value="Bacteriophage_GH24"/>
</dbReference>
<dbReference type="CDD" id="cd00737">
    <property type="entry name" value="lyz_endolysin_autolysin"/>
    <property type="match status" value="1"/>
</dbReference>
<evidence type="ECO:0000256" key="5">
    <source>
        <dbReference type="ARBA" id="ARBA00023200"/>
    </source>
</evidence>
<feature type="region of interest" description="Disordered" evidence="8">
    <location>
        <begin position="333"/>
        <end position="358"/>
    </location>
</feature>
<evidence type="ECO:0000256" key="2">
    <source>
        <dbReference type="ARBA" id="ARBA00022529"/>
    </source>
</evidence>
<evidence type="ECO:0000313" key="10">
    <source>
        <dbReference type="EMBL" id="GGX63756.1"/>
    </source>
</evidence>
<keyword evidence="5" id="KW-1035">Host cytoplasm</keyword>
<dbReference type="InterPro" id="IPR023346">
    <property type="entry name" value="Lysozyme-like_dom_sf"/>
</dbReference>
<keyword evidence="9" id="KW-1133">Transmembrane helix</keyword>
<dbReference type="Proteomes" id="UP000600865">
    <property type="component" value="Unassembled WGS sequence"/>
</dbReference>
<keyword evidence="3 7" id="KW-0081">Bacteriolytic enzyme</keyword>
<dbReference type="GO" id="GO:0042742">
    <property type="term" value="P:defense response to bacterium"/>
    <property type="evidence" value="ECO:0007669"/>
    <property type="project" value="UniProtKB-KW"/>
</dbReference>
<evidence type="ECO:0000256" key="1">
    <source>
        <dbReference type="ARBA" id="ARBA00000632"/>
    </source>
</evidence>
<dbReference type="Pfam" id="PF00959">
    <property type="entry name" value="Phage_lysozyme"/>
    <property type="match status" value="1"/>
</dbReference>
<feature type="compositionally biased region" description="Acidic residues" evidence="8">
    <location>
        <begin position="335"/>
        <end position="351"/>
    </location>
</feature>
<evidence type="ECO:0000256" key="9">
    <source>
        <dbReference type="SAM" id="Phobius"/>
    </source>
</evidence>
<dbReference type="GO" id="GO:0009253">
    <property type="term" value="P:peptidoglycan catabolic process"/>
    <property type="evidence" value="ECO:0007669"/>
    <property type="project" value="InterPro"/>
</dbReference>
<dbReference type="GO" id="GO:0016998">
    <property type="term" value="P:cell wall macromolecule catabolic process"/>
    <property type="evidence" value="ECO:0007669"/>
    <property type="project" value="InterPro"/>
</dbReference>
<comment type="catalytic activity">
    <reaction evidence="1 7">
        <text>Hydrolysis of (1-&gt;4)-beta-linkages between N-acetylmuramic acid and N-acetyl-D-glucosamine residues in a peptidoglycan and between N-acetyl-D-glucosamine residues in chitodextrins.</text>
        <dbReference type="EC" id="3.2.1.17"/>
    </reaction>
</comment>
<dbReference type="Gene3D" id="1.10.530.40">
    <property type="match status" value="1"/>
</dbReference>
<dbReference type="GO" id="GO:0003796">
    <property type="term" value="F:lysozyme activity"/>
    <property type="evidence" value="ECO:0007669"/>
    <property type="project" value="UniProtKB-EC"/>
</dbReference>
<feature type="region of interest" description="Disordered" evidence="8">
    <location>
        <begin position="383"/>
        <end position="443"/>
    </location>
</feature>
<keyword evidence="9" id="KW-0472">Membrane</keyword>
<comment type="caution">
    <text evidence="10">The sequence shown here is derived from an EMBL/GenBank/DDBJ whole genome shotgun (WGS) entry which is preliminary data.</text>
</comment>
<comment type="similarity">
    <text evidence="7">Belongs to the glycosyl hydrolase 24 family.</text>
</comment>
<feature type="transmembrane region" description="Helical" evidence="9">
    <location>
        <begin position="524"/>
        <end position="545"/>
    </location>
</feature>
<dbReference type="InterPro" id="IPR002196">
    <property type="entry name" value="Glyco_hydro_24"/>
</dbReference>
<keyword evidence="9" id="KW-0812">Transmembrane</keyword>
<dbReference type="EMBL" id="BMYV01000001">
    <property type="protein sequence ID" value="GGX63756.1"/>
    <property type="molecule type" value="Genomic_DNA"/>
</dbReference>
<evidence type="ECO:0000256" key="4">
    <source>
        <dbReference type="ARBA" id="ARBA00022801"/>
    </source>
</evidence>
<reference evidence="10 11" key="1">
    <citation type="journal article" date="2014" name="Int. J. Syst. Evol. Microbiol.">
        <title>Complete genome sequence of Corynebacterium casei LMG S-19264T (=DSM 44701T), isolated from a smear-ripened cheese.</title>
        <authorList>
            <consortium name="US DOE Joint Genome Institute (JGI-PGF)"/>
            <person name="Walter F."/>
            <person name="Albersmeier A."/>
            <person name="Kalinowski J."/>
            <person name="Ruckert C."/>
        </authorList>
    </citation>
    <scope>NUCLEOTIDE SEQUENCE [LARGE SCALE GENOMIC DNA]</scope>
    <source>
        <strain evidence="10 11">KCTC 23968</strain>
    </source>
</reference>
<evidence type="ECO:0000313" key="11">
    <source>
        <dbReference type="Proteomes" id="UP000600865"/>
    </source>
</evidence>
<dbReference type="EC" id="3.2.1.17" evidence="7"/>
<keyword evidence="11" id="KW-1185">Reference proteome</keyword>
<proteinExistence type="inferred from homology"/>
<dbReference type="AlphaFoldDB" id="A0A918KHR0"/>
<evidence type="ECO:0000256" key="3">
    <source>
        <dbReference type="ARBA" id="ARBA00022638"/>
    </source>
</evidence>
<dbReference type="HAMAP" id="MF_04110">
    <property type="entry name" value="ENDOLYSIN_T4"/>
    <property type="match status" value="1"/>
</dbReference>
<evidence type="ECO:0000256" key="7">
    <source>
        <dbReference type="RuleBase" id="RU003788"/>
    </source>
</evidence>
<keyword evidence="6 7" id="KW-0326">Glycosidase</keyword>